<dbReference type="InterPro" id="IPR029024">
    <property type="entry name" value="TerB-like"/>
</dbReference>
<reference evidence="1 2" key="1">
    <citation type="submission" date="2019-08" db="EMBL/GenBank/DDBJ databases">
        <title>Genome of Psychroserpens burtonensis ACAM 167.</title>
        <authorList>
            <person name="Bowman J.P."/>
        </authorList>
    </citation>
    <scope>NUCLEOTIDE SEQUENCE [LARGE SCALE GENOMIC DNA]</scope>
    <source>
        <strain evidence="1 2">ACAM 167</strain>
    </source>
</reference>
<proteinExistence type="predicted"/>
<dbReference type="STRING" id="1123037.GCA_000425305_02751"/>
<dbReference type="OrthoDB" id="9770030at2"/>
<accession>A0A5C7B986</accession>
<comment type="caution">
    <text evidence="1">The sequence shown here is derived from an EMBL/GenBank/DDBJ whole genome shotgun (WGS) entry which is preliminary data.</text>
</comment>
<gene>
    <name evidence="1" type="ORF">ES692_04980</name>
</gene>
<keyword evidence="2" id="KW-1185">Reference proteome</keyword>
<evidence type="ECO:0000313" key="2">
    <source>
        <dbReference type="Proteomes" id="UP000321938"/>
    </source>
</evidence>
<protein>
    <recommendedName>
        <fullName evidence="3">TerB family tellurite resistance protein</fullName>
    </recommendedName>
</protein>
<dbReference type="AlphaFoldDB" id="A0A5C7B986"/>
<dbReference type="EMBL" id="VOSB01000006">
    <property type="protein sequence ID" value="TXE18808.1"/>
    <property type="molecule type" value="Genomic_DNA"/>
</dbReference>
<name>A0A5C7B986_9FLAO</name>
<dbReference type="RefSeq" id="WP_028872494.1">
    <property type="nucleotide sequence ID" value="NZ_VOSB01000006.1"/>
</dbReference>
<organism evidence="1 2">
    <name type="scientific">Psychroserpens burtonensis</name>
    <dbReference type="NCBI Taxonomy" id="49278"/>
    <lineage>
        <taxon>Bacteria</taxon>
        <taxon>Pseudomonadati</taxon>
        <taxon>Bacteroidota</taxon>
        <taxon>Flavobacteriia</taxon>
        <taxon>Flavobacteriales</taxon>
        <taxon>Flavobacteriaceae</taxon>
        <taxon>Psychroserpens</taxon>
    </lineage>
</organism>
<evidence type="ECO:0008006" key="3">
    <source>
        <dbReference type="Google" id="ProtNLM"/>
    </source>
</evidence>
<dbReference type="Proteomes" id="UP000321938">
    <property type="component" value="Unassembled WGS sequence"/>
</dbReference>
<sequence length="111" mass="13287">MKNKLAKWSKSELKIYILLLSAKIDQEQSEAEINLIKSKTDPETFDKLYNEFCCDEEDDCFEKIEDAINHHEYTPTELNKLKQEILEVFLSDKNFSPKERYLERVFDNILY</sequence>
<evidence type="ECO:0000313" key="1">
    <source>
        <dbReference type="EMBL" id="TXE18808.1"/>
    </source>
</evidence>
<dbReference type="SUPFAM" id="SSF158682">
    <property type="entry name" value="TerB-like"/>
    <property type="match status" value="1"/>
</dbReference>